<comment type="caution">
    <text evidence="1">The sequence shown here is derived from an EMBL/GenBank/DDBJ whole genome shotgun (WGS) entry which is preliminary data.</text>
</comment>
<name>A0A1G2KHK2_9BACT</name>
<accession>A0A1G2KHK2</accession>
<reference evidence="1 2" key="1">
    <citation type="journal article" date="2016" name="Nat. Commun.">
        <title>Thousands of microbial genomes shed light on interconnected biogeochemical processes in an aquifer system.</title>
        <authorList>
            <person name="Anantharaman K."/>
            <person name="Brown C.T."/>
            <person name="Hug L.A."/>
            <person name="Sharon I."/>
            <person name="Castelle C.J."/>
            <person name="Probst A.J."/>
            <person name="Thomas B.C."/>
            <person name="Singh A."/>
            <person name="Wilkins M.J."/>
            <person name="Karaoz U."/>
            <person name="Brodie E.L."/>
            <person name="Williams K.H."/>
            <person name="Hubbard S.S."/>
            <person name="Banfield J.F."/>
        </authorList>
    </citation>
    <scope>NUCLEOTIDE SEQUENCE [LARGE SCALE GENOMIC DNA]</scope>
</reference>
<protein>
    <submittedName>
        <fullName evidence="1">Uncharacterized protein</fullName>
    </submittedName>
</protein>
<dbReference type="AlphaFoldDB" id="A0A1G2KHK2"/>
<dbReference type="Proteomes" id="UP000179023">
    <property type="component" value="Unassembled WGS sequence"/>
</dbReference>
<sequence>MVMLSKFNFISLRFVCSTALLCAVGLGCERPIAERHYTEIFVDAEKKAMRRSNDFSRMPQDDIHAKIMSPDASDSQAMPQDDIHSKLMPQDEIHAGLKAQNMPGADMMGGMQDPALQQQINASADQTPLTWETPQEWIEKKGSGLRLATFSGTDPKAMVEVTIISLGGSAGGMIANVTRWMQQIQIDVPAKSDLENFISRQEKFSTTSDLPAQLIDFTQLQGNAGPDVPSMIAAIVERGDTQIFVKMTGSKQAVLQNRDRLKALAKSIKVKE</sequence>
<dbReference type="PROSITE" id="PS51257">
    <property type="entry name" value="PROKAR_LIPOPROTEIN"/>
    <property type="match status" value="1"/>
</dbReference>
<organism evidence="1 2">
    <name type="scientific">Candidatus Sungbacteria bacterium RIFCSPHIGHO2_02_FULL_47_11</name>
    <dbReference type="NCBI Taxonomy" id="1802270"/>
    <lineage>
        <taxon>Bacteria</taxon>
        <taxon>Candidatus Sungiibacteriota</taxon>
    </lineage>
</organism>
<proteinExistence type="predicted"/>
<dbReference type="STRING" id="1802270.A3C07_04655"/>
<dbReference type="EMBL" id="MHQI01000057">
    <property type="protein sequence ID" value="OGZ98743.1"/>
    <property type="molecule type" value="Genomic_DNA"/>
</dbReference>
<evidence type="ECO:0000313" key="1">
    <source>
        <dbReference type="EMBL" id="OGZ98743.1"/>
    </source>
</evidence>
<evidence type="ECO:0000313" key="2">
    <source>
        <dbReference type="Proteomes" id="UP000179023"/>
    </source>
</evidence>
<gene>
    <name evidence="1" type="ORF">A3C07_04655</name>
</gene>